<evidence type="ECO:0000313" key="3">
    <source>
        <dbReference type="Proteomes" id="UP000799424"/>
    </source>
</evidence>
<feature type="transmembrane region" description="Helical" evidence="1">
    <location>
        <begin position="137"/>
        <end position="153"/>
    </location>
</feature>
<gene>
    <name evidence="2" type="ORF">CC86DRAFT_385136</name>
</gene>
<keyword evidence="1" id="KW-1133">Transmembrane helix</keyword>
<dbReference type="OrthoDB" id="5429468at2759"/>
<accession>A0A6A6ZPD0</accession>
<keyword evidence="3" id="KW-1185">Reference proteome</keyword>
<dbReference type="AlphaFoldDB" id="A0A6A6ZPD0"/>
<proteinExistence type="predicted"/>
<organism evidence="2 3">
    <name type="scientific">Ophiobolus disseminans</name>
    <dbReference type="NCBI Taxonomy" id="1469910"/>
    <lineage>
        <taxon>Eukaryota</taxon>
        <taxon>Fungi</taxon>
        <taxon>Dikarya</taxon>
        <taxon>Ascomycota</taxon>
        <taxon>Pezizomycotina</taxon>
        <taxon>Dothideomycetes</taxon>
        <taxon>Pleosporomycetidae</taxon>
        <taxon>Pleosporales</taxon>
        <taxon>Pleosporineae</taxon>
        <taxon>Phaeosphaeriaceae</taxon>
        <taxon>Ophiobolus</taxon>
    </lineage>
</organism>
<reference evidence="2" key="1">
    <citation type="journal article" date="2020" name="Stud. Mycol.">
        <title>101 Dothideomycetes genomes: a test case for predicting lifestyles and emergence of pathogens.</title>
        <authorList>
            <person name="Haridas S."/>
            <person name="Albert R."/>
            <person name="Binder M."/>
            <person name="Bloem J."/>
            <person name="Labutti K."/>
            <person name="Salamov A."/>
            <person name="Andreopoulos B."/>
            <person name="Baker S."/>
            <person name="Barry K."/>
            <person name="Bills G."/>
            <person name="Bluhm B."/>
            <person name="Cannon C."/>
            <person name="Castanera R."/>
            <person name="Culley D."/>
            <person name="Daum C."/>
            <person name="Ezra D."/>
            <person name="Gonzalez J."/>
            <person name="Henrissat B."/>
            <person name="Kuo A."/>
            <person name="Liang C."/>
            <person name="Lipzen A."/>
            <person name="Lutzoni F."/>
            <person name="Magnuson J."/>
            <person name="Mondo S."/>
            <person name="Nolan M."/>
            <person name="Ohm R."/>
            <person name="Pangilinan J."/>
            <person name="Park H.-J."/>
            <person name="Ramirez L."/>
            <person name="Alfaro M."/>
            <person name="Sun H."/>
            <person name="Tritt A."/>
            <person name="Yoshinaga Y."/>
            <person name="Zwiers L.-H."/>
            <person name="Turgeon B."/>
            <person name="Goodwin S."/>
            <person name="Spatafora J."/>
            <person name="Crous P."/>
            <person name="Grigoriev I."/>
        </authorList>
    </citation>
    <scope>NUCLEOTIDE SEQUENCE</scope>
    <source>
        <strain evidence="2">CBS 113818</strain>
    </source>
</reference>
<dbReference type="Proteomes" id="UP000799424">
    <property type="component" value="Unassembled WGS sequence"/>
</dbReference>
<name>A0A6A6ZPD0_9PLEO</name>
<keyword evidence="1" id="KW-0812">Transmembrane</keyword>
<evidence type="ECO:0000313" key="2">
    <source>
        <dbReference type="EMBL" id="KAF2822960.1"/>
    </source>
</evidence>
<feature type="transmembrane region" description="Helical" evidence="1">
    <location>
        <begin position="174"/>
        <end position="195"/>
    </location>
</feature>
<evidence type="ECO:0000256" key="1">
    <source>
        <dbReference type="SAM" id="Phobius"/>
    </source>
</evidence>
<protein>
    <submittedName>
        <fullName evidence="2">Uncharacterized protein</fullName>
    </submittedName>
</protein>
<keyword evidence="1" id="KW-0472">Membrane</keyword>
<feature type="transmembrane region" description="Helical" evidence="1">
    <location>
        <begin position="110"/>
        <end position="131"/>
    </location>
</feature>
<sequence length="239" mass="27444">MGFASAIDFWLVNCTSELEDTGMLRLLGDSMYLLDMKGVGNGCAVFECFDFKDFKIVPSTPRPIAFGQSYTATWLFWNITVIGIVWSTRHAISGPEVCEENCKGPDYIDWFFFVYDAVSTLYWWVVFFMFAHDRTNRAPVSLFAWWAMFRYIVTIRRHPISCRLAARGIQRHKITAAVYLLAYCQLIATCFSLAWKWPDLSLESCMLKDSSDGCDFRRKYNCVPAHLASAPRSTNCLTE</sequence>
<dbReference type="EMBL" id="MU006233">
    <property type="protein sequence ID" value="KAF2822960.1"/>
    <property type="molecule type" value="Genomic_DNA"/>
</dbReference>